<proteinExistence type="predicted"/>
<evidence type="ECO:0000313" key="1">
    <source>
        <dbReference type="EMBL" id="CUR57956.1"/>
    </source>
</evidence>
<dbReference type="AlphaFoldDB" id="A0A2P2C7I1"/>
<accession>A0A2P2C7I1</accession>
<dbReference type="EMBL" id="CZKB01000005">
    <property type="protein sequence ID" value="CUR57956.1"/>
    <property type="molecule type" value="Genomic_DNA"/>
</dbReference>
<reference evidence="1" key="1">
    <citation type="submission" date="2015-08" db="EMBL/GenBank/DDBJ databases">
        <authorList>
            <person name="Babu N.S."/>
            <person name="Beckwith C.J."/>
            <person name="Beseler K.G."/>
            <person name="Brison A."/>
            <person name="Carone J.V."/>
            <person name="Caskin T.P."/>
            <person name="Diamond M."/>
            <person name="Durham M.E."/>
            <person name="Foxe J.M."/>
            <person name="Go M."/>
            <person name="Henderson B.A."/>
            <person name="Jones I.B."/>
            <person name="McGettigan J.A."/>
            <person name="Micheletti S.J."/>
            <person name="Nasrallah M.E."/>
            <person name="Ortiz D."/>
            <person name="Piller C.R."/>
            <person name="Privatt S.R."/>
            <person name="Schneider S.L."/>
            <person name="Sharp S."/>
            <person name="Smith T.C."/>
            <person name="Stanton J.D."/>
            <person name="Ullery H.E."/>
            <person name="Wilson R.J."/>
            <person name="Serrano M.G."/>
            <person name="Buck G."/>
            <person name="Lee V."/>
            <person name="Wang Y."/>
            <person name="Carvalho R."/>
            <person name="Voegtly L."/>
            <person name="Shi R."/>
            <person name="Duckworth R."/>
            <person name="Johnson A."/>
            <person name="Loviza R."/>
            <person name="Walstead R."/>
            <person name="Shah Z."/>
            <person name="Kiflezghi M."/>
            <person name="Wade K."/>
            <person name="Ball S.L."/>
            <person name="Bradley K.W."/>
            <person name="Asai D.J."/>
            <person name="Bowman C.A."/>
            <person name="Russell D.A."/>
            <person name="Pope W.H."/>
            <person name="Jacobs-Sera D."/>
            <person name="Hendrix R.W."/>
            <person name="Hatfull G.F."/>
        </authorList>
    </citation>
    <scope>NUCLEOTIDE SEQUENCE</scope>
</reference>
<organism evidence="1">
    <name type="scientific">metagenome</name>
    <dbReference type="NCBI Taxonomy" id="256318"/>
    <lineage>
        <taxon>unclassified sequences</taxon>
        <taxon>metagenomes</taxon>
    </lineage>
</organism>
<name>A0A2P2C7I1_9ZZZZ</name>
<sequence length="21" mass="2247">MLAGVRSHGYVQVSEITENVG</sequence>
<protein>
    <submittedName>
        <fullName evidence="1">Uncharacterized protein</fullName>
    </submittedName>
</protein>
<gene>
    <name evidence="1" type="ORF">NOCA1130312</name>
</gene>